<dbReference type="AlphaFoldDB" id="A0A8H9IZT7"/>
<evidence type="ECO:0000313" key="4">
    <source>
        <dbReference type="Proteomes" id="UP000658656"/>
    </source>
</evidence>
<evidence type="ECO:0000313" key="3">
    <source>
        <dbReference type="EMBL" id="GHF70973.1"/>
    </source>
</evidence>
<dbReference type="Pfam" id="PF03807">
    <property type="entry name" value="F420_oxidored"/>
    <property type="match status" value="1"/>
</dbReference>
<dbReference type="SUPFAM" id="SSF51735">
    <property type="entry name" value="NAD(P)-binding Rossmann-fold domains"/>
    <property type="match status" value="1"/>
</dbReference>
<evidence type="ECO:0000256" key="1">
    <source>
        <dbReference type="ARBA" id="ARBA00023002"/>
    </source>
</evidence>
<dbReference type="GO" id="GO:0003677">
    <property type="term" value="F:DNA binding"/>
    <property type="evidence" value="ECO:0007669"/>
    <property type="project" value="UniProtKB-KW"/>
</dbReference>
<dbReference type="RefSeq" id="WP_145933422.1">
    <property type="nucleotide sequence ID" value="NZ_BNAV01000008.1"/>
</dbReference>
<dbReference type="Gene3D" id="3.40.50.720">
    <property type="entry name" value="NAD(P)-binding Rossmann-like Domain"/>
    <property type="match status" value="1"/>
</dbReference>
<proteinExistence type="predicted"/>
<reference evidence="3" key="2">
    <citation type="submission" date="2020-09" db="EMBL/GenBank/DDBJ databases">
        <authorList>
            <person name="Sun Q."/>
            <person name="Zhou Y."/>
        </authorList>
    </citation>
    <scope>NUCLEOTIDE SEQUENCE</scope>
    <source>
        <strain evidence="3">CGMCC 4.7679</strain>
    </source>
</reference>
<accession>A0A8H9IZT7</accession>
<dbReference type="EMBL" id="BNAV01000008">
    <property type="protein sequence ID" value="GHF70973.1"/>
    <property type="molecule type" value="Genomic_DNA"/>
</dbReference>
<dbReference type="GO" id="GO:0008823">
    <property type="term" value="F:cupric reductase (NADH) activity"/>
    <property type="evidence" value="ECO:0007669"/>
    <property type="project" value="TreeGrafter"/>
</dbReference>
<dbReference type="InterPro" id="IPR036291">
    <property type="entry name" value="NAD(P)-bd_dom_sf"/>
</dbReference>
<dbReference type="GO" id="GO:0052851">
    <property type="term" value="F:ferric-chelate reductase (NADPH) activity"/>
    <property type="evidence" value="ECO:0007669"/>
    <property type="project" value="TreeGrafter"/>
</dbReference>
<evidence type="ECO:0000259" key="2">
    <source>
        <dbReference type="Pfam" id="PF03807"/>
    </source>
</evidence>
<sequence length="199" mass="20859">MSTIGILGAGRVGTALADKLAAAGHHVVVGSRSPEDGVRIAARTAEIVINATPGDSALQRLTGLRDELDGKILVDLSNATRHGADGLPGELCYPGSSLAEQLQAALPGTRVVKTLNTMLFPVMTAPEILATPPTAYLSGDDDQAKKTVAGLLGDLGWRPEWLEDLGDITTARATEAMILVVPHLLRRHGFQPFAVSLAR</sequence>
<protein>
    <submittedName>
        <fullName evidence="3">DNA-binding protein</fullName>
    </submittedName>
</protein>
<feature type="domain" description="Pyrroline-5-carboxylate reductase catalytic N-terminal" evidence="2">
    <location>
        <begin position="3"/>
        <end position="78"/>
    </location>
</feature>
<keyword evidence="4" id="KW-1185">Reference proteome</keyword>
<dbReference type="InterPro" id="IPR028939">
    <property type="entry name" value="P5C_Rdtase_cat_N"/>
</dbReference>
<dbReference type="InterPro" id="IPR051267">
    <property type="entry name" value="STEAP_metalloreductase"/>
</dbReference>
<reference evidence="3" key="1">
    <citation type="journal article" date="2014" name="Int. J. Syst. Evol. Microbiol.">
        <title>Complete genome sequence of Corynebacterium casei LMG S-19264T (=DSM 44701T), isolated from a smear-ripened cheese.</title>
        <authorList>
            <consortium name="US DOE Joint Genome Institute (JGI-PGF)"/>
            <person name="Walter F."/>
            <person name="Albersmeier A."/>
            <person name="Kalinowski J."/>
            <person name="Ruckert C."/>
        </authorList>
    </citation>
    <scope>NUCLEOTIDE SEQUENCE</scope>
    <source>
        <strain evidence="3">CGMCC 4.7679</strain>
    </source>
</reference>
<dbReference type="PANTHER" id="PTHR14239">
    <property type="entry name" value="DUDULIN-RELATED"/>
    <property type="match status" value="1"/>
</dbReference>
<keyword evidence="1" id="KW-0560">Oxidoreductase</keyword>
<gene>
    <name evidence="3" type="ORF">GCM10017566_51040</name>
</gene>
<comment type="caution">
    <text evidence="3">The sequence shown here is derived from an EMBL/GenBank/DDBJ whole genome shotgun (WGS) entry which is preliminary data.</text>
</comment>
<dbReference type="PANTHER" id="PTHR14239:SF0">
    <property type="entry name" value="F420-DEPENDENT NADP REDUCTASE"/>
    <property type="match status" value="1"/>
</dbReference>
<keyword evidence="3" id="KW-0238">DNA-binding</keyword>
<name>A0A8H9IZT7_9PSEU</name>
<dbReference type="Proteomes" id="UP000658656">
    <property type="component" value="Unassembled WGS sequence"/>
</dbReference>
<dbReference type="GO" id="GO:0005886">
    <property type="term" value="C:plasma membrane"/>
    <property type="evidence" value="ECO:0007669"/>
    <property type="project" value="TreeGrafter"/>
</dbReference>
<dbReference type="GO" id="GO:0015677">
    <property type="term" value="P:copper ion import"/>
    <property type="evidence" value="ECO:0007669"/>
    <property type="project" value="TreeGrafter"/>
</dbReference>
<organism evidence="3 4">
    <name type="scientific">Amycolatopsis bartoniae</name>
    <dbReference type="NCBI Taxonomy" id="941986"/>
    <lineage>
        <taxon>Bacteria</taxon>
        <taxon>Bacillati</taxon>
        <taxon>Actinomycetota</taxon>
        <taxon>Actinomycetes</taxon>
        <taxon>Pseudonocardiales</taxon>
        <taxon>Pseudonocardiaceae</taxon>
        <taxon>Amycolatopsis</taxon>
    </lineage>
</organism>
<dbReference type="OrthoDB" id="3194817at2"/>